<feature type="compositionally biased region" description="Low complexity" evidence="1">
    <location>
        <begin position="627"/>
        <end position="647"/>
    </location>
</feature>
<dbReference type="Proteomes" id="UP000092445">
    <property type="component" value="Unassembled WGS sequence"/>
</dbReference>
<feature type="domain" description="Protein kinase" evidence="2">
    <location>
        <begin position="3"/>
        <end position="269"/>
    </location>
</feature>
<dbReference type="PANTHER" id="PTHR47907">
    <property type="entry name" value="PROTEIN KINASE DOMAIN-CONTAINING PROTEIN"/>
    <property type="match status" value="1"/>
</dbReference>
<feature type="region of interest" description="Disordered" evidence="1">
    <location>
        <begin position="322"/>
        <end position="363"/>
    </location>
</feature>
<dbReference type="PROSITE" id="PS50011">
    <property type="entry name" value="PROTEIN_KINASE_DOM"/>
    <property type="match status" value="1"/>
</dbReference>
<evidence type="ECO:0000313" key="3">
    <source>
        <dbReference type="EnsemblMetazoa" id="GPAI010960-PA"/>
    </source>
</evidence>
<dbReference type="InterPro" id="IPR011009">
    <property type="entry name" value="Kinase-like_dom_sf"/>
</dbReference>
<dbReference type="GO" id="GO:0004672">
    <property type="term" value="F:protein kinase activity"/>
    <property type="evidence" value="ECO:0007669"/>
    <property type="project" value="InterPro"/>
</dbReference>
<dbReference type="VEuPathDB" id="VectorBase:GPAI010960"/>
<dbReference type="STRING" id="7398.A0A1A9ZD15"/>
<accession>A0A1A9ZD15</accession>
<feature type="region of interest" description="Disordered" evidence="1">
    <location>
        <begin position="475"/>
        <end position="500"/>
    </location>
</feature>
<dbReference type="InterPro" id="IPR000719">
    <property type="entry name" value="Prot_kinase_dom"/>
</dbReference>
<evidence type="ECO:0000259" key="2">
    <source>
        <dbReference type="PROSITE" id="PS50011"/>
    </source>
</evidence>
<sequence length="710" mass="76102">MHLERNCIKVRRGFAMVFLAKANAGNAKYALKRMYVNNEHDLNVAKREIQIASNLSGHKNIIGYVDSSITNCSNGVCEVLLLMPYCKQHMLAMMNARLQIGFTESEVLQIFCDIVEAVSRLHYCQTPIIHRDLKVENILLNDAGNYVLCDFGSATAKILNPQQHGVTAVEEEIQKYTTLSYRAPEMIDLYSGKNITTKADIWALGCLLYKLCFFTLPFGESTLAIQNGTFSIPDNSKYSKGMHQLIKFMLEPDLEKRPNIWQVAEVAFHLNNKENPVQNLHKSSPVNLDQLVVPPFEAEAKRISTAAAAAIKAAKPQTVNIESGTSVAPRQRPKGSSAVHGPNPLGLGLPPSPSPRNNITSPQPQVPQCVVEQFQANFPTVTPVLQNSINASATTVLPAATPVAATQLIKTNPNDMANTQNPPAEILNSLFESTVYPDPFSETSPAPLAIDAEPTAADQAVINAGDMPGVVGDGDNVTSSNLLSPPKAINNSTSGHRRNVSDTSAFNKTFANETSQFLAPYDQSVKSRSGGSSTGSGGDAVAASNNFGGSNPSLFGGVMSQSSISHAELTTAQQQASGMNRPTIAETVGARVDAWNPFEEQPFSQMTEDHIFEAEFDKIRQRGSQGSITAKSASTTSTLTPTETNNSGVPMLGSANSVPSSCVPSQTSISNTAIISTSHIPEDPFGSAPFSLPPGLREKAACLRKTGGKA</sequence>
<dbReference type="InterPro" id="IPR051744">
    <property type="entry name" value="AP2_assoc_SerThr_kinase"/>
</dbReference>
<dbReference type="SUPFAM" id="SSF56112">
    <property type="entry name" value="Protein kinase-like (PK-like)"/>
    <property type="match status" value="1"/>
</dbReference>
<protein>
    <recommendedName>
        <fullName evidence="2">Protein kinase domain-containing protein</fullName>
    </recommendedName>
</protein>
<evidence type="ECO:0000313" key="4">
    <source>
        <dbReference type="Proteomes" id="UP000092445"/>
    </source>
</evidence>
<dbReference type="CDD" id="cd14037">
    <property type="entry name" value="STKc_NAK_like"/>
    <property type="match status" value="1"/>
</dbReference>
<keyword evidence="4" id="KW-1185">Reference proteome</keyword>
<organism evidence="3 4">
    <name type="scientific">Glossina pallidipes</name>
    <name type="common">Tsetse fly</name>
    <dbReference type="NCBI Taxonomy" id="7398"/>
    <lineage>
        <taxon>Eukaryota</taxon>
        <taxon>Metazoa</taxon>
        <taxon>Ecdysozoa</taxon>
        <taxon>Arthropoda</taxon>
        <taxon>Hexapoda</taxon>
        <taxon>Insecta</taxon>
        <taxon>Pterygota</taxon>
        <taxon>Neoptera</taxon>
        <taxon>Endopterygota</taxon>
        <taxon>Diptera</taxon>
        <taxon>Brachycera</taxon>
        <taxon>Muscomorpha</taxon>
        <taxon>Hippoboscoidea</taxon>
        <taxon>Glossinidae</taxon>
        <taxon>Glossina</taxon>
    </lineage>
</organism>
<feature type="compositionally biased region" description="Polar residues" evidence="1">
    <location>
        <begin position="654"/>
        <end position="664"/>
    </location>
</feature>
<dbReference type="InterPro" id="IPR008271">
    <property type="entry name" value="Ser/Thr_kinase_AS"/>
</dbReference>
<dbReference type="PROSITE" id="PS00108">
    <property type="entry name" value="PROTEIN_KINASE_ST"/>
    <property type="match status" value="1"/>
</dbReference>
<dbReference type="Pfam" id="PF00069">
    <property type="entry name" value="Pkinase"/>
    <property type="match status" value="1"/>
</dbReference>
<dbReference type="Gene3D" id="1.10.510.10">
    <property type="entry name" value="Transferase(Phosphotransferase) domain 1"/>
    <property type="match status" value="1"/>
</dbReference>
<dbReference type="PANTHER" id="PTHR47907:SF5">
    <property type="entry name" value="AP2 ASSOCIATED KINASE 1"/>
    <property type="match status" value="1"/>
</dbReference>
<dbReference type="AlphaFoldDB" id="A0A1A9ZD15"/>
<reference evidence="3" key="2">
    <citation type="submission" date="2020-05" db="UniProtKB">
        <authorList>
            <consortium name="EnsemblMetazoa"/>
        </authorList>
    </citation>
    <scope>IDENTIFICATION</scope>
    <source>
        <strain evidence="3">IAEA</strain>
    </source>
</reference>
<proteinExistence type="predicted"/>
<evidence type="ECO:0000256" key="1">
    <source>
        <dbReference type="SAM" id="MobiDB-lite"/>
    </source>
</evidence>
<dbReference type="SMART" id="SM00220">
    <property type="entry name" value="S_TKc"/>
    <property type="match status" value="1"/>
</dbReference>
<dbReference type="EnsemblMetazoa" id="GPAI010960-RA">
    <property type="protein sequence ID" value="GPAI010960-PA"/>
    <property type="gene ID" value="GPAI010960"/>
</dbReference>
<reference evidence="4" key="1">
    <citation type="submission" date="2014-03" db="EMBL/GenBank/DDBJ databases">
        <authorList>
            <person name="Aksoy S."/>
            <person name="Warren W."/>
            <person name="Wilson R.K."/>
        </authorList>
    </citation>
    <scope>NUCLEOTIDE SEQUENCE [LARGE SCALE GENOMIC DNA]</scope>
    <source>
        <strain evidence="4">IAEA</strain>
    </source>
</reference>
<feature type="compositionally biased region" description="Low complexity" evidence="1">
    <location>
        <begin position="341"/>
        <end position="363"/>
    </location>
</feature>
<feature type="region of interest" description="Disordered" evidence="1">
    <location>
        <begin position="622"/>
        <end position="665"/>
    </location>
</feature>
<dbReference type="GO" id="GO:0005524">
    <property type="term" value="F:ATP binding"/>
    <property type="evidence" value="ECO:0007669"/>
    <property type="project" value="InterPro"/>
</dbReference>
<feature type="compositionally biased region" description="Polar residues" evidence="1">
    <location>
        <begin position="476"/>
        <end position="494"/>
    </location>
</feature>
<name>A0A1A9ZD15_GLOPL</name>